<protein>
    <recommendedName>
        <fullName evidence="4">DoxX family protein</fullName>
    </recommendedName>
</protein>
<evidence type="ECO:0000313" key="3">
    <source>
        <dbReference type="Proteomes" id="UP001500016"/>
    </source>
</evidence>
<keyword evidence="1" id="KW-0472">Membrane</keyword>
<comment type="caution">
    <text evidence="2">The sequence shown here is derived from an EMBL/GenBank/DDBJ whole genome shotgun (WGS) entry which is preliminary data.</text>
</comment>
<feature type="transmembrane region" description="Helical" evidence="1">
    <location>
        <begin position="35"/>
        <end position="57"/>
    </location>
</feature>
<dbReference type="Proteomes" id="UP001500016">
    <property type="component" value="Unassembled WGS sequence"/>
</dbReference>
<accession>A0ABN2W6L1</accession>
<evidence type="ECO:0000313" key="2">
    <source>
        <dbReference type="EMBL" id="GAA2082476.1"/>
    </source>
</evidence>
<feature type="transmembrane region" description="Helical" evidence="1">
    <location>
        <begin position="64"/>
        <end position="81"/>
    </location>
</feature>
<organism evidence="2 3">
    <name type="scientific">Streptomyces albiaxialis</name>
    <dbReference type="NCBI Taxonomy" id="329523"/>
    <lineage>
        <taxon>Bacteria</taxon>
        <taxon>Bacillati</taxon>
        <taxon>Actinomycetota</taxon>
        <taxon>Actinomycetes</taxon>
        <taxon>Kitasatosporales</taxon>
        <taxon>Streptomycetaceae</taxon>
        <taxon>Streptomyces</taxon>
    </lineage>
</organism>
<gene>
    <name evidence="2" type="ORF">GCM10009801_42250</name>
</gene>
<keyword evidence="1" id="KW-1133">Transmembrane helix</keyword>
<evidence type="ECO:0008006" key="4">
    <source>
        <dbReference type="Google" id="ProtNLM"/>
    </source>
</evidence>
<evidence type="ECO:0000256" key="1">
    <source>
        <dbReference type="SAM" id="Phobius"/>
    </source>
</evidence>
<keyword evidence="3" id="KW-1185">Reference proteome</keyword>
<proteinExistence type="predicted"/>
<reference evidence="2 3" key="1">
    <citation type="journal article" date="2019" name="Int. J. Syst. Evol. Microbiol.">
        <title>The Global Catalogue of Microorganisms (GCM) 10K type strain sequencing project: providing services to taxonomists for standard genome sequencing and annotation.</title>
        <authorList>
            <consortium name="The Broad Institute Genomics Platform"/>
            <consortium name="The Broad Institute Genome Sequencing Center for Infectious Disease"/>
            <person name="Wu L."/>
            <person name="Ma J."/>
        </authorList>
    </citation>
    <scope>NUCLEOTIDE SEQUENCE [LARGE SCALE GENOMIC DNA]</scope>
    <source>
        <strain evidence="2 3">JCM 15478</strain>
    </source>
</reference>
<feature type="transmembrane region" description="Helical" evidence="1">
    <location>
        <begin position="93"/>
        <end position="112"/>
    </location>
</feature>
<dbReference type="EMBL" id="BAAAPE010000011">
    <property type="protein sequence ID" value="GAA2082476.1"/>
    <property type="molecule type" value="Genomic_DNA"/>
</dbReference>
<keyword evidence="1" id="KW-0812">Transmembrane</keyword>
<sequence>MHAISALALASLLIGSGIAHFLVPRYFRGLVPDWVGHAGPVVAASGVADLVVGGALCVPGWREAGAWAAAVLITAYLPSHLDALRHARPAWALTRLVVNLAYIGGAVAVAMAA</sequence>
<name>A0ABN2W6L1_9ACTN</name>
<dbReference type="RefSeq" id="WP_344530463.1">
    <property type="nucleotide sequence ID" value="NZ_BAAAPE010000011.1"/>
</dbReference>